<dbReference type="Pfam" id="PF00931">
    <property type="entry name" value="NB-ARC"/>
    <property type="match status" value="1"/>
</dbReference>
<dbReference type="Pfam" id="PF23559">
    <property type="entry name" value="WHD_DRP"/>
    <property type="match status" value="1"/>
</dbReference>
<evidence type="ECO:0000313" key="12">
    <source>
        <dbReference type="Proteomes" id="UP000604825"/>
    </source>
</evidence>
<dbReference type="InterPro" id="IPR032675">
    <property type="entry name" value="LRR_dom_sf"/>
</dbReference>
<protein>
    <submittedName>
        <fullName evidence="11">Uncharacterized protein</fullName>
    </submittedName>
</protein>
<dbReference type="InterPro" id="IPR055414">
    <property type="entry name" value="LRR_R13L4/SHOC2-like"/>
</dbReference>
<name>A0A811RRW4_9POAL</name>
<dbReference type="SUPFAM" id="SSF52540">
    <property type="entry name" value="P-loop containing nucleoside triphosphate hydrolases"/>
    <property type="match status" value="1"/>
</dbReference>
<feature type="domain" description="NB-ARC" evidence="7">
    <location>
        <begin position="150"/>
        <end position="228"/>
    </location>
</feature>
<dbReference type="InterPro" id="IPR002182">
    <property type="entry name" value="NB-ARC"/>
</dbReference>
<dbReference type="InterPro" id="IPR044974">
    <property type="entry name" value="Disease_R_plants"/>
</dbReference>
<dbReference type="GO" id="GO:0042742">
    <property type="term" value="P:defense response to bacterium"/>
    <property type="evidence" value="ECO:0007669"/>
    <property type="project" value="UniProtKB-ARBA"/>
</dbReference>
<dbReference type="InterPro" id="IPR036388">
    <property type="entry name" value="WH-like_DNA-bd_sf"/>
</dbReference>
<dbReference type="Gene3D" id="1.10.8.430">
    <property type="entry name" value="Helical domain of apoptotic protease-activating factors"/>
    <property type="match status" value="1"/>
</dbReference>
<dbReference type="InterPro" id="IPR027417">
    <property type="entry name" value="P-loop_NTPase"/>
</dbReference>
<evidence type="ECO:0000256" key="4">
    <source>
        <dbReference type="ARBA" id="ARBA00022741"/>
    </source>
</evidence>
<dbReference type="Gene3D" id="3.80.10.10">
    <property type="entry name" value="Ribonuclease Inhibitor"/>
    <property type="match status" value="1"/>
</dbReference>
<dbReference type="Pfam" id="PF23598">
    <property type="entry name" value="LRR_14"/>
    <property type="match status" value="2"/>
</dbReference>
<keyword evidence="6" id="KW-0175">Coiled coil</keyword>
<feature type="domain" description="Disease resistance protein winged helix" evidence="9">
    <location>
        <begin position="379"/>
        <end position="451"/>
    </location>
</feature>
<dbReference type="InterPro" id="IPR042197">
    <property type="entry name" value="Apaf_helical"/>
</dbReference>
<evidence type="ECO:0000256" key="3">
    <source>
        <dbReference type="ARBA" id="ARBA00022737"/>
    </source>
</evidence>
<comment type="similarity">
    <text evidence="1">Belongs to the disease resistance NB-LRR family.</text>
</comment>
<reference evidence="11" key="1">
    <citation type="submission" date="2020-10" db="EMBL/GenBank/DDBJ databases">
        <authorList>
            <person name="Han B."/>
            <person name="Lu T."/>
            <person name="Zhao Q."/>
            <person name="Huang X."/>
            <person name="Zhao Y."/>
        </authorList>
    </citation>
    <scope>NUCLEOTIDE SEQUENCE</scope>
</reference>
<proteinExistence type="inferred from homology"/>
<gene>
    <name evidence="11" type="ORF">NCGR_LOCUS55781</name>
</gene>
<dbReference type="Gene3D" id="1.20.5.4130">
    <property type="match status" value="1"/>
</dbReference>
<evidence type="ECO:0000259" key="7">
    <source>
        <dbReference type="Pfam" id="PF00931"/>
    </source>
</evidence>
<keyword evidence="12" id="KW-1185">Reference proteome</keyword>
<dbReference type="Gene3D" id="1.10.10.10">
    <property type="entry name" value="Winged helix-like DNA-binding domain superfamily/Winged helix DNA-binding domain"/>
    <property type="match status" value="1"/>
</dbReference>
<feature type="domain" description="Disease resistance N-terminal" evidence="8">
    <location>
        <begin position="12"/>
        <end position="97"/>
    </location>
</feature>
<dbReference type="PRINTS" id="PR00364">
    <property type="entry name" value="DISEASERSIST"/>
</dbReference>
<dbReference type="Gene3D" id="3.40.50.300">
    <property type="entry name" value="P-loop containing nucleotide triphosphate hydrolases"/>
    <property type="match status" value="1"/>
</dbReference>
<comment type="caution">
    <text evidence="11">The sequence shown here is derived from an EMBL/GenBank/DDBJ whole genome shotgun (WGS) entry which is preliminary data.</text>
</comment>
<dbReference type="GO" id="GO:0009626">
    <property type="term" value="P:plant-type hypersensitive response"/>
    <property type="evidence" value="ECO:0007669"/>
    <property type="project" value="UniProtKB-ARBA"/>
</dbReference>
<evidence type="ECO:0000256" key="2">
    <source>
        <dbReference type="ARBA" id="ARBA00022614"/>
    </source>
</evidence>
<keyword evidence="3" id="KW-0677">Repeat</keyword>
<dbReference type="EMBL" id="CAJGYO010000016">
    <property type="protein sequence ID" value="CAD6272506.1"/>
    <property type="molecule type" value="Genomic_DNA"/>
</dbReference>
<dbReference type="Pfam" id="PF18052">
    <property type="entry name" value="Rx_N"/>
    <property type="match status" value="1"/>
</dbReference>
<dbReference type="InterPro" id="IPR038005">
    <property type="entry name" value="RX-like_CC"/>
</dbReference>
<dbReference type="AlphaFoldDB" id="A0A811RRW4"/>
<evidence type="ECO:0000259" key="10">
    <source>
        <dbReference type="Pfam" id="PF23598"/>
    </source>
</evidence>
<accession>A0A811RRW4</accession>
<keyword evidence="4" id="KW-0547">Nucleotide-binding</keyword>
<dbReference type="Proteomes" id="UP000604825">
    <property type="component" value="Unassembled WGS sequence"/>
</dbReference>
<dbReference type="InterPro" id="IPR058922">
    <property type="entry name" value="WHD_DRP"/>
</dbReference>
<dbReference type="SUPFAM" id="SSF52058">
    <property type="entry name" value="L domain-like"/>
    <property type="match status" value="1"/>
</dbReference>
<dbReference type="OrthoDB" id="675166at2759"/>
<evidence type="ECO:0000313" key="11">
    <source>
        <dbReference type="EMBL" id="CAD6272506.1"/>
    </source>
</evidence>
<evidence type="ECO:0000256" key="5">
    <source>
        <dbReference type="ARBA" id="ARBA00022821"/>
    </source>
</evidence>
<dbReference type="PANTHER" id="PTHR23155:SF999">
    <property type="entry name" value="NB-ARC DOMAIN CONTAINING PROTEIN, EXPRESSED"/>
    <property type="match status" value="1"/>
</dbReference>
<dbReference type="PANTHER" id="PTHR23155">
    <property type="entry name" value="DISEASE RESISTANCE PROTEIN RP"/>
    <property type="match status" value="1"/>
</dbReference>
<evidence type="ECO:0000259" key="9">
    <source>
        <dbReference type="Pfam" id="PF23559"/>
    </source>
</evidence>
<dbReference type="GO" id="GO:0043531">
    <property type="term" value="F:ADP binding"/>
    <property type="evidence" value="ECO:0007669"/>
    <property type="project" value="InterPro"/>
</dbReference>
<organism evidence="11 12">
    <name type="scientific">Miscanthus lutarioriparius</name>
    <dbReference type="NCBI Taxonomy" id="422564"/>
    <lineage>
        <taxon>Eukaryota</taxon>
        <taxon>Viridiplantae</taxon>
        <taxon>Streptophyta</taxon>
        <taxon>Embryophyta</taxon>
        <taxon>Tracheophyta</taxon>
        <taxon>Spermatophyta</taxon>
        <taxon>Magnoliopsida</taxon>
        <taxon>Liliopsida</taxon>
        <taxon>Poales</taxon>
        <taxon>Poaceae</taxon>
        <taxon>PACMAD clade</taxon>
        <taxon>Panicoideae</taxon>
        <taxon>Andropogonodae</taxon>
        <taxon>Andropogoneae</taxon>
        <taxon>Saccharinae</taxon>
        <taxon>Miscanthus</taxon>
    </lineage>
</organism>
<keyword evidence="2" id="KW-0433">Leucine-rich repeat</keyword>
<feature type="domain" description="Disease resistance R13L4/SHOC-2-like LRR" evidence="10">
    <location>
        <begin position="499"/>
        <end position="575"/>
    </location>
</feature>
<feature type="domain" description="Disease resistance R13L4/SHOC-2-like LRR" evidence="10">
    <location>
        <begin position="581"/>
        <end position="715"/>
    </location>
</feature>
<evidence type="ECO:0000256" key="6">
    <source>
        <dbReference type="ARBA" id="ARBA00023054"/>
    </source>
</evidence>
<sequence length="790" mass="89919">MACMVVSAATGVLSSLLSELSDLLTDLYKQRKGVRRDIEFLCSELTDMNGALEKLAGMEKLDIQTKVWRDKVREMAYDIEDSVDIFMHKLGQEDDDKDGLFHKISRKSQCRDRYMIDESIPESRVVEVDPRLPAMFEDAKRLLVGIDGPREEIIKQLMEEDDSESGRLKVLPIVGFGGLGKTTLANQVYAKIKNEFECTAFVSASRTPHMPKILKDILSRVGYGGTEMEDDVQKLIEILRARLTTGIDIEVTYFAEVGTACCFPSQGYVYQMQPLNELHSRRLFFRRLFDTEDSCPEQFREISKDMLRKCKGVPLAITSIASLLANTQSMHIEIWEKIHNSLGSMLDTNPTLEWMRHVLSLSYNGLSYELKTCLLYLGMYPEDYEIPKEGLVRKWIAEGFVTEKRGVDLEEAAENCLNELINRSMIQPCFNEHGFGEVWACQVHDLMLDLIILKCEEENFITIIDRKYPMNGASQVRRISHQFNNRDMALTVESMRASQVRSYISFPAVDCMPPLSKFELLRVLDIKPRTPMTSMCLDLSAINHLFLLKYVRVSGFRLKLPKKFDKLKHLMTLDMLKPCKLCNLLYLSGFEIGINSIECIRDLGELTNLRNLQVMYNYDSSADGVENNPETILAASLNKLGNSNLRTLDFLVHFSPWAPSALFWSNCFTRPRHLQSLSLYKVLMPKLPNWIAHADRLADAVLEIQELQSDDVQRLKIQLDAREQGAMQLQGGSPVGGIEHLASLEEISLFIVAKCNQWAKIESGCRDAISRHPKSQAIKIDNIARTCIDG</sequence>
<dbReference type="InterPro" id="IPR041118">
    <property type="entry name" value="Rx_N"/>
</dbReference>
<dbReference type="FunFam" id="1.10.10.10:FF:000322">
    <property type="entry name" value="Probable disease resistance protein At1g63360"/>
    <property type="match status" value="1"/>
</dbReference>
<evidence type="ECO:0000259" key="8">
    <source>
        <dbReference type="Pfam" id="PF18052"/>
    </source>
</evidence>
<dbReference type="CDD" id="cd14798">
    <property type="entry name" value="RX-CC_like"/>
    <property type="match status" value="1"/>
</dbReference>
<keyword evidence="5" id="KW-0611">Plant defense</keyword>
<evidence type="ECO:0000256" key="1">
    <source>
        <dbReference type="ARBA" id="ARBA00008894"/>
    </source>
</evidence>
<dbReference type="GO" id="GO:0002758">
    <property type="term" value="P:innate immune response-activating signaling pathway"/>
    <property type="evidence" value="ECO:0007669"/>
    <property type="project" value="UniProtKB-ARBA"/>
</dbReference>